<sequence>MSKEINAIIRHLQQYSPSKMAGAVKTFPLRDLLKNSQILQEALQNPPEEDSGETLTLETAYNKLQRVIAKRMEAAQTLIAKFSTASPEVIALNNSVFALVPSRDLLEDVKTAYVNSGQLFKTLTLASQNILEAVNIEIQQRFYDSSPEMIAVNHSGSELDAYRKLLKNLLTSMEVDTDLFKVYSKIIRNVIDGSRIYDADIAQARSLCERAFNTVPPDFDGVFNQYNIADLEAHQILLQTTLTILRKDITGRPSIVELSARCQQMLQALTKHFAYRKTQMRKTTRVLQLSHYMSFLSIEQVAENSATSLMLCQSLFEETHRFLQTQQTHLDVSLNVKSLEEAEQKVFEGLRYRQYAMSQLFQEISLLSLEELAAVPEKRLGDNTLLLQEIQHLVHEYLRRVADAPEPNIVRFSQTLRDNIAKLHEAITQSKKSTPIPQKTPAWELGDHLPNLSKFYDKEMFELIRKALKTGSTPVASEERLDVSGNLERVFTIPFSQLQDYITSFLRVAQRA</sequence>
<keyword evidence="2" id="KW-1185">Reference proteome</keyword>
<proteinExistence type="predicted"/>
<name>A0A081BT78_9BACT</name>
<gene>
    <name evidence="1" type="ORF">U14_05896</name>
</gene>
<organism evidence="1">
    <name type="scientific">Candidatus Moduliflexus flocculans</name>
    <dbReference type="NCBI Taxonomy" id="1499966"/>
    <lineage>
        <taxon>Bacteria</taxon>
        <taxon>Candidatus Moduliflexota</taxon>
        <taxon>Candidatus Moduliflexia</taxon>
        <taxon>Candidatus Moduliflexales</taxon>
        <taxon>Candidatus Moduliflexaceae</taxon>
    </lineage>
</organism>
<accession>A0A081BT78</accession>
<evidence type="ECO:0000313" key="2">
    <source>
        <dbReference type="Proteomes" id="UP000030700"/>
    </source>
</evidence>
<dbReference type="Proteomes" id="UP000030700">
    <property type="component" value="Unassembled WGS sequence"/>
</dbReference>
<evidence type="ECO:0000313" key="1">
    <source>
        <dbReference type="EMBL" id="GAK54609.1"/>
    </source>
</evidence>
<dbReference type="AlphaFoldDB" id="A0A081BT78"/>
<reference evidence="1" key="1">
    <citation type="journal article" date="2015" name="PeerJ">
        <title>First genomic representation of candidate bacterial phylum KSB3 points to enhanced environmental sensing as a trigger of wastewater bulking.</title>
        <authorList>
            <person name="Sekiguchi Y."/>
            <person name="Ohashi A."/>
            <person name="Parks D.H."/>
            <person name="Yamauchi T."/>
            <person name="Tyson G.W."/>
            <person name="Hugenholtz P."/>
        </authorList>
    </citation>
    <scope>NUCLEOTIDE SEQUENCE [LARGE SCALE GENOMIC DNA]</scope>
</reference>
<dbReference type="HOGENOM" id="CLU_529624_0_0_0"/>
<protein>
    <submittedName>
        <fullName evidence="1">Uncharacterized protein</fullName>
    </submittedName>
</protein>
<dbReference type="EMBL" id="DF820462">
    <property type="protein sequence ID" value="GAK54609.1"/>
    <property type="molecule type" value="Genomic_DNA"/>
</dbReference>